<reference evidence="1 2" key="1">
    <citation type="journal article" date="2011" name="Appl. Environ. Microbiol.">
        <title>Genomic and functional analyses of Rhodococcus equi phages ReqiPepy6, ReqiPoco6, ReqiPine5, and ReqiDocB7.</title>
        <authorList>
            <person name="Summer E.J."/>
            <person name="Liu M."/>
            <person name="Gill J.J."/>
            <person name="Grant M."/>
            <person name="Chan-Cortes T.N."/>
            <person name="Ferguson L."/>
            <person name="Janes C."/>
            <person name="Lange K."/>
            <person name="Bertoli M."/>
            <person name="Moore C."/>
            <person name="Orchard R.C."/>
            <person name="Cohen N."/>
            <person name="Young R."/>
        </authorList>
    </citation>
    <scope>NUCLEOTIDE SEQUENCE [LARGE SCALE GENOMIC DNA]</scope>
</reference>
<proteinExistence type="predicted"/>
<gene>
    <name evidence="1" type="ORF">ReqiPine5gene55</name>
</gene>
<evidence type="ECO:0000313" key="1">
    <source>
        <dbReference type="EMBL" id="ADD81160.1"/>
    </source>
</evidence>
<sequence length="331" mass="36735">MTVTTSQAPTSPSLHVPRSIADQFADLLYRRQETAARIDLLGKESAKYRDYLARNDRTSSETALNPPNDKRTIVYAAERTYSEYQVHAFTSKAGIDLRRTNPELFAEFFTADDTALSRLVVTRTGWSNKAAEGGIIGIAGSTPPGLLPIHTWIDRDNYRGSAYEWLSFLPSRAIGIRKERTKARAELDKIDTVLAGTVSDYWDQMVSAYHPLGVAWNAHVAKFGSRSGRPIGTIADRIEDQAHLRLSLDTSAGPINFGLGRGFLADQTKLTRKEFADYLVIHPEDAAQRVATRTFPAATRTELVVHHLEDAMGRLLRDDWGADDPAAFEGD</sequence>
<name>D4P830_9CAUD</name>
<keyword evidence="2" id="KW-1185">Reference proteome</keyword>
<dbReference type="RefSeq" id="YP_009016236.1">
    <property type="nucleotide sequence ID" value="NC_023722.1"/>
</dbReference>
<dbReference type="EMBL" id="GU580943">
    <property type="protein sequence ID" value="ADD81160.1"/>
    <property type="molecule type" value="Genomic_DNA"/>
</dbReference>
<accession>D4P830</accession>
<dbReference type="KEGG" id="vg:18564166"/>
<protein>
    <submittedName>
        <fullName evidence="1">Gp55</fullName>
    </submittedName>
</protein>
<dbReference type="Proteomes" id="UP000001504">
    <property type="component" value="Segment"/>
</dbReference>
<dbReference type="GeneID" id="18564166"/>
<evidence type="ECO:0000313" key="2">
    <source>
        <dbReference type="Proteomes" id="UP000001504"/>
    </source>
</evidence>
<organism evidence="1 2">
    <name type="scientific">Rhodococcus phage ReqiPine5</name>
    <dbReference type="NCBI Taxonomy" id="691963"/>
    <lineage>
        <taxon>Viruses</taxon>
        <taxon>Duplodnaviria</taxon>
        <taxon>Heunggongvirae</taxon>
        <taxon>Uroviricota</taxon>
        <taxon>Caudoviricetes</taxon>
        <taxon>Caudoviricetes incertae sedis</taxon>
        <taxon>Reqipinevirus</taxon>
        <taxon>Reqipinevirus reqipine5</taxon>
    </lineage>
</organism>